<accession>W7JD79</accession>
<dbReference type="Proteomes" id="UP000019277">
    <property type="component" value="Unassembled WGS sequence"/>
</dbReference>
<feature type="transmembrane region" description="Helical" evidence="1">
    <location>
        <begin position="21"/>
        <end position="39"/>
    </location>
</feature>
<name>W7JD79_9PSEU</name>
<accession>A0A8E2WY57</accession>
<organism evidence="2 3">
    <name type="scientific">Actinokineospora spheciospongiae</name>
    <dbReference type="NCBI Taxonomy" id="909613"/>
    <lineage>
        <taxon>Bacteria</taxon>
        <taxon>Bacillati</taxon>
        <taxon>Actinomycetota</taxon>
        <taxon>Actinomycetes</taxon>
        <taxon>Pseudonocardiales</taxon>
        <taxon>Pseudonocardiaceae</taxon>
        <taxon>Actinokineospora</taxon>
    </lineage>
</organism>
<proteinExistence type="predicted"/>
<evidence type="ECO:0000256" key="1">
    <source>
        <dbReference type="SAM" id="Phobius"/>
    </source>
</evidence>
<keyword evidence="1" id="KW-0812">Transmembrane</keyword>
<protein>
    <submittedName>
        <fullName evidence="2">Uncharacterized protein</fullName>
    </submittedName>
</protein>
<sequence>MVQHGRAPVTAPGRRGGTARLVALVLGVAIIAVVAVYVAKGGGSGAAGGSCVDEPVAEVHGVIGSEKEEFFRDPRVVERLRCLALRVVVDSRGSLDMVDPLRREGHGYDFAFPGSRTTAREILDDQAIRHELPALDPYEVFSSPMVIATLSETVTTLRANGVVRSVADQDVVDLGRVLELVSAGTTWSALNADGPATDQTPVLLYSTDPDASNSGFLLLAAAAWTRNQNRAEIGAENMAAVAAQVCPLFAAQGGSKPIKSQDLFDQYAGQNPRTSMAFVYESQYLSAKVLPEGHDVLYPNPGIASVHTLIALDAKGQRVGQVLRDDDELARLVAEHGFRPQGRTVQPKGLADPPVTAAESPSFDEMRSLVDRLVAMRASGKRCGG</sequence>
<reference evidence="2 3" key="1">
    <citation type="journal article" date="2014" name="Genome Announc.">
        <title>Draft Genome Sequence of the Antitrypanosomally Active Sponge-Associated Bacterium Actinokineospora sp. Strain EG49.</title>
        <authorList>
            <person name="Harjes J."/>
            <person name="Ryu T."/>
            <person name="Abdelmohsen U.R."/>
            <person name="Moitinho-Silva L."/>
            <person name="Horn H."/>
            <person name="Ravasi T."/>
            <person name="Hentschel U."/>
        </authorList>
    </citation>
    <scope>NUCLEOTIDE SEQUENCE [LARGE SCALE GENOMIC DNA]</scope>
    <source>
        <strain evidence="2 3">EG49</strain>
    </source>
</reference>
<evidence type="ECO:0000313" key="2">
    <source>
        <dbReference type="EMBL" id="EWC63959.1"/>
    </source>
</evidence>
<evidence type="ECO:0000313" key="3">
    <source>
        <dbReference type="Proteomes" id="UP000019277"/>
    </source>
</evidence>
<keyword evidence="1" id="KW-0472">Membrane</keyword>
<dbReference type="EMBL" id="AYXG01000027">
    <property type="protein sequence ID" value="EWC63959.1"/>
    <property type="molecule type" value="Genomic_DNA"/>
</dbReference>
<comment type="caution">
    <text evidence="2">The sequence shown here is derived from an EMBL/GenBank/DDBJ whole genome shotgun (WGS) entry which is preliminary data.</text>
</comment>
<keyword evidence="3" id="KW-1185">Reference proteome</keyword>
<dbReference type="STRING" id="909613.UO65_0670"/>
<gene>
    <name evidence="2" type="ORF">UO65_0670</name>
</gene>
<keyword evidence="1" id="KW-1133">Transmembrane helix</keyword>
<dbReference type="AlphaFoldDB" id="W7JD79"/>
<dbReference type="eggNOG" id="COG1613">
    <property type="taxonomic scope" value="Bacteria"/>
</dbReference>